<organism evidence="1 2">
    <name type="scientific">Olivibacter domesticus</name>
    <name type="common">Pseudosphingobacterium domesticum</name>
    <dbReference type="NCBI Taxonomy" id="407022"/>
    <lineage>
        <taxon>Bacteria</taxon>
        <taxon>Pseudomonadati</taxon>
        <taxon>Bacteroidota</taxon>
        <taxon>Sphingobacteriia</taxon>
        <taxon>Sphingobacteriales</taxon>
        <taxon>Sphingobacteriaceae</taxon>
        <taxon>Olivibacter</taxon>
    </lineage>
</organism>
<dbReference type="GO" id="GO:0004521">
    <property type="term" value="F:RNA endonuclease activity"/>
    <property type="evidence" value="ECO:0007669"/>
    <property type="project" value="TreeGrafter"/>
</dbReference>
<dbReference type="InterPro" id="IPR026360">
    <property type="entry name" value="Xnuc_lig_assoc"/>
</dbReference>
<dbReference type="NCBIfam" id="TIGR04122">
    <property type="entry name" value="Xnuc_lig_assoc"/>
    <property type="match status" value="1"/>
</dbReference>
<dbReference type="AlphaFoldDB" id="A0A1H7SPA1"/>
<dbReference type="EMBL" id="FOAF01000003">
    <property type="protein sequence ID" value="SEL74462.1"/>
    <property type="molecule type" value="Genomic_DNA"/>
</dbReference>
<reference evidence="2" key="1">
    <citation type="submission" date="2016-10" db="EMBL/GenBank/DDBJ databases">
        <authorList>
            <person name="Varghese N."/>
            <person name="Submissions S."/>
        </authorList>
    </citation>
    <scope>NUCLEOTIDE SEQUENCE [LARGE SCALE GENOMIC DNA]</scope>
    <source>
        <strain evidence="2">DSM 18733</strain>
    </source>
</reference>
<keyword evidence="2" id="KW-1185">Reference proteome</keyword>
<protein>
    <submittedName>
        <fullName evidence="1">Putative mRNA 3-end processing factor</fullName>
    </submittedName>
</protein>
<accession>A0A1H7SPA1</accession>
<dbReference type="Proteomes" id="UP000199421">
    <property type="component" value="Unassembled WGS sequence"/>
</dbReference>
<evidence type="ECO:0000313" key="2">
    <source>
        <dbReference type="Proteomes" id="UP000199421"/>
    </source>
</evidence>
<sequence>MLTFDNKGIYCARADLYIDPWLPVNKAIITHAHADHAHKGNKHYLCHTDTAPLLKLRLGNDISIETLNYGEQITINGISISLHPAGHIIGSSQVRLSYKDEVWVVSGDYKLQDDGLSTAFEPLKCQHFITESTFGLPIYHFPKPAIVKQELHEWIQKNNEQAVNSLLVGYSLGKAQRIIEMASALDMPIYAHGAIVNIQQQLINAGHKLYPVQYASFDLIKTLKPPYLLVLPPSAIGSPWLKKFNPYEIAFFSGWMQLRGARRRRNVARGFVLSDHADWNQLNSAVLSTNAENIYVTHGYKSIFAKWLREEHKLNAVEVETLYEDDLLMREDTDAAL</sequence>
<dbReference type="PANTHER" id="PTHR11203:SF49">
    <property type="entry name" value="BLL1145 PROTEIN"/>
    <property type="match status" value="1"/>
</dbReference>
<dbReference type="SUPFAM" id="SSF56281">
    <property type="entry name" value="Metallo-hydrolase/oxidoreductase"/>
    <property type="match status" value="1"/>
</dbReference>
<evidence type="ECO:0000313" key="1">
    <source>
        <dbReference type="EMBL" id="SEL74462.1"/>
    </source>
</evidence>
<dbReference type="RefSeq" id="WP_093326451.1">
    <property type="nucleotide sequence ID" value="NZ_FOAF01000003.1"/>
</dbReference>
<dbReference type="STRING" id="407022.SAMN05661044_03318"/>
<gene>
    <name evidence="1" type="ORF">SAMN05661044_03318</name>
</gene>
<dbReference type="OrthoDB" id="9803916at2"/>
<name>A0A1H7SPA1_OLID1</name>
<proteinExistence type="predicted"/>
<dbReference type="PANTHER" id="PTHR11203">
    <property type="entry name" value="CLEAVAGE AND POLYADENYLATION SPECIFICITY FACTOR FAMILY MEMBER"/>
    <property type="match status" value="1"/>
</dbReference>
<dbReference type="InterPro" id="IPR050698">
    <property type="entry name" value="MBL"/>
</dbReference>
<dbReference type="Gene3D" id="3.60.15.10">
    <property type="entry name" value="Ribonuclease Z/Hydroxyacylglutathione hydrolase-like"/>
    <property type="match status" value="1"/>
</dbReference>
<dbReference type="InterPro" id="IPR036866">
    <property type="entry name" value="RibonucZ/Hydroxyglut_hydro"/>
</dbReference>